<evidence type="ECO:0000256" key="3">
    <source>
        <dbReference type="ARBA" id="ARBA00022801"/>
    </source>
</evidence>
<name>A0ABY6GNS3_9GAMM</name>
<dbReference type="InterPro" id="IPR017150">
    <property type="entry name" value="Pept_M20_glutamate_carboxypep"/>
</dbReference>
<dbReference type="SUPFAM" id="SSF53187">
    <property type="entry name" value="Zn-dependent exopeptidases"/>
    <property type="match status" value="1"/>
</dbReference>
<dbReference type="InterPro" id="IPR036264">
    <property type="entry name" value="Bact_exopeptidase_dim_dom"/>
</dbReference>
<dbReference type="Pfam" id="PF01546">
    <property type="entry name" value="Peptidase_M20"/>
    <property type="match status" value="1"/>
</dbReference>
<accession>A0ABY6GNS3</accession>
<dbReference type="EMBL" id="CP103300">
    <property type="protein sequence ID" value="UYM14390.1"/>
    <property type="molecule type" value="Genomic_DNA"/>
</dbReference>
<keyword evidence="8" id="KW-1185">Reference proteome</keyword>
<dbReference type="Pfam" id="PF07687">
    <property type="entry name" value="M20_dimer"/>
    <property type="match status" value="1"/>
</dbReference>
<dbReference type="InterPro" id="IPR050072">
    <property type="entry name" value="Peptidase_M20A"/>
</dbReference>
<dbReference type="InterPro" id="IPR001261">
    <property type="entry name" value="ArgE/DapE_CS"/>
</dbReference>
<dbReference type="RefSeq" id="WP_262595839.1">
    <property type="nucleotide sequence ID" value="NZ_CP103300.1"/>
</dbReference>
<keyword evidence="4" id="KW-0862">Zinc</keyword>
<evidence type="ECO:0000256" key="2">
    <source>
        <dbReference type="ARBA" id="ARBA00022723"/>
    </source>
</evidence>
<gene>
    <name evidence="7" type="ORF">NX720_15950</name>
</gene>
<evidence type="ECO:0000313" key="8">
    <source>
        <dbReference type="Proteomes" id="UP001163255"/>
    </source>
</evidence>
<feature type="domain" description="Peptidase M20 dimerisation" evidence="6">
    <location>
        <begin position="164"/>
        <end position="266"/>
    </location>
</feature>
<sequence>MDFKELASIVALNSYTKNKPGVDENGRVFSQWMEALGYRTERYQRTDIGDHLHFIAPERDGRKVLLLGHLDTVFPAGSFEQFKEDEQWIYGPGVCDMKGGNWVALNALRQLHQQYGGLHNIDMLLVSDEETGSDDSKYLTAKLVKKYDACLVFEAAGANNEVVVARKGVATIYLDFFGKAAHAGNHYTDGCDANLAAAHMLIDLTNLTNLDLGTTVNVGKMSGGIGANTVSPDARLVIEFRFTRGSERDRVLAAIDQLLEKTAVEGVSVTMSGGLQRDVMESSPQQQRLLDEISQILGYSLPVEKRGGVSDANVASTAGVPTLDGFGPFGDGDHTIHERASKASFEQRIREVTAILSGMVMSSY</sequence>
<dbReference type="PROSITE" id="PS00758">
    <property type="entry name" value="ARGE_DAPE_CPG2_1"/>
    <property type="match status" value="1"/>
</dbReference>
<dbReference type="PIRSF" id="PIRSF037238">
    <property type="entry name" value="Carboxypeptidase_G2"/>
    <property type="match status" value="1"/>
</dbReference>
<protein>
    <submittedName>
        <fullName evidence="7">M20 family metallopeptidase</fullName>
    </submittedName>
</protein>
<dbReference type="InterPro" id="IPR011650">
    <property type="entry name" value="Peptidase_M20_dimer"/>
</dbReference>
<dbReference type="PANTHER" id="PTHR43808">
    <property type="entry name" value="ACETYLORNITHINE DEACETYLASE"/>
    <property type="match status" value="1"/>
</dbReference>
<dbReference type="CDD" id="cd03885">
    <property type="entry name" value="M20_CPDG2"/>
    <property type="match status" value="1"/>
</dbReference>
<dbReference type="Proteomes" id="UP001163255">
    <property type="component" value="Chromosome"/>
</dbReference>
<organism evidence="7 8">
    <name type="scientific">Endozoicomonas euniceicola</name>
    <dbReference type="NCBI Taxonomy" id="1234143"/>
    <lineage>
        <taxon>Bacteria</taxon>
        <taxon>Pseudomonadati</taxon>
        <taxon>Pseudomonadota</taxon>
        <taxon>Gammaproteobacteria</taxon>
        <taxon>Oceanospirillales</taxon>
        <taxon>Endozoicomonadaceae</taxon>
        <taxon>Endozoicomonas</taxon>
    </lineage>
</organism>
<dbReference type="Gene3D" id="3.30.70.360">
    <property type="match status" value="1"/>
</dbReference>
<dbReference type="InterPro" id="IPR002933">
    <property type="entry name" value="Peptidase_M20"/>
</dbReference>
<dbReference type="PANTHER" id="PTHR43808:SF9">
    <property type="entry name" value="BLL0789 PROTEIN"/>
    <property type="match status" value="1"/>
</dbReference>
<reference evidence="7" key="1">
    <citation type="submission" date="2022-10" db="EMBL/GenBank/DDBJ databases">
        <title>Completed Genome Sequence of two octocoral isolated bacterium, Endozoicomonas euniceicola EF212T and Endozoicomonas gorgoniicola PS125T.</title>
        <authorList>
            <person name="Chiou Y.-J."/>
            <person name="Chen Y.-H."/>
        </authorList>
    </citation>
    <scope>NUCLEOTIDE SEQUENCE</scope>
    <source>
        <strain evidence="7">EF212</strain>
    </source>
</reference>
<proteinExistence type="predicted"/>
<evidence type="ECO:0000313" key="7">
    <source>
        <dbReference type="EMBL" id="UYM14390.1"/>
    </source>
</evidence>
<evidence type="ECO:0000256" key="5">
    <source>
        <dbReference type="ARBA" id="ARBA00023285"/>
    </source>
</evidence>
<evidence type="ECO:0000256" key="1">
    <source>
        <dbReference type="ARBA" id="ARBA00001947"/>
    </source>
</evidence>
<keyword evidence="2" id="KW-0479">Metal-binding</keyword>
<dbReference type="Gene3D" id="3.40.630.10">
    <property type="entry name" value="Zn peptidases"/>
    <property type="match status" value="1"/>
</dbReference>
<keyword evidence="5" id="KW-0170">Cobalt</keyword>
<comment type="cofactor">
    <cofactor evidence="1">
        <name>Zn(2+)</name>
        <dbReference type="ChEBI" id="CHEBI:29105"/>
    </cofactor>
</comment>
<evidence type="ECO:0000259" key="6">
    <source>
        <dbReference type="Pfam" id="PF07687"/>
    </source>
</evidence>
<keyword evidence="3" id="KW-0378">Hydrolase</keyword>
<evidence type="ECO:0000256" key="4">
    <source>
        <dbReference type="ARBA" id="ARBA00022833"/>
    </source>
</evidence>
<dbReference type="SUPFAM" id="SSF55031">
    <property type="entry name" value="Bacterial exopeptidase dimerisation domain"/>
    <property type="match status" value="1"/>
</dbReference>